<evidence type="ECO:0000313" key="2">
    <source>
        <dbReference type="Proteomes" id="UP000187209"/>
    </source>
</evidence>
<dbReference type="AlphaFoldDB" id="A0A1R2BPW1"/>
<accession>A0A1R2BPW1</accession>
<protein>
    <recommendedName>
        <fullName evidence="3">Ankyrin repeat protein</fullName>
    </recommendedName>
</protein>
<dbReference type="SUPFAM" id="SSF48403">
    <property type="entry name" value="Ankyrin repeat"/>
    <property type="match status" value="1"/>
</dbReference>
<dbReference type="Proteomes" id="UP000187209">
    <property type="component" value="Unassembled WGS sequence"/>
</dbReference>
<comment type="caution">
    <text evidence="1">The sequence shown here is derived from an EMBL/GenBank/DDBJ whole genome shotgun (WGS) entry which is preliminary data.</text>
</comment>
<evidence type="ECO:0000313" key="1">
    <source>
        <dbReference type="EMBL" id="OMJ78774.1"/>
    </source>
</evidence>
<proteinExistence type="predicted"/>
<dbReference type="InterPro" id="IPR036770">
    <property type="entry name" value="Ankyrin_rpt-contain_sf"/>
</dbReference>
<organism evidence="1 2">
    <name type="scientific">Stentor coeruleus</name>
    <dbReference type="NCBI Taxonomy" id="5963"/>
    <lineage>
        <taxon>Eukaryota</taxon>
        <taxon>Sar</taxon>
        <taxon>Alveolata</taxon>
        <taxon>Ciliophora</taxon>
        <taxon>Postciliodesmatophora</taxon>
        <taxon>Heterotrichea</taxon>
        <taxon>Heterotrichida</taxon>
        <taxon>Stentoridae</taxon>
        <taxon>Stentor</taxon>
    </lineage>
</organism>
<keyword evidence="2" id="KW-1185">Reference proteome</keyword>
<evidence type="ECO:0008006" key="3">
    <source>
        <dbReference type="Google" id="ProtNLM"/>
    </source>
</evidence>
<sequence>MGCCSSEPRLPSEAILLNRIKTSIESNNPERLASYFLVYENYPNPTNIPLIDKIIVTIKSTSFTSLSYALWLGHVKIFRYLYEKKFASVLVMEEGFKASGMSGLEIICQRGFRDMFDYYMPIFIEKYPSLSFPKDSLTIVQKICEAGNLSMLSAIISYFADKKDIPEQLDIHYQNPDTNENCALVACKTANIVIIKYLANECKADFTKKTSNGKNAIDLICTSGKPNSVYLSCAEFLIKGSYTQIPEKIEDNDLNKLVIKINQEIMTNYLKEQSVENN</sequence>
<reference evidence="1 2" key="1">
    <citation type="submission" date="2016-11" db="EMBL/GenBank/DDBJ databases">
        <title>The macronuclear genome of Stentor coeruleus: a giant cell with tiny introns.</title>
        <authorList>
            <person name="Slabodnick M."/>
            <person name="Ruby J.G."/>
            <person name="Reiff S.B."/>
            <person name="Swart E.C."/>
            <person name="Gosai S."/>
            <person name="Prabakaran S."/>
            <person name="Witkowska E."/>
            <person name="Larue G.E."/>
            <person name="Fisher S."/>
            <person name="Freeman R.M."/>
            <person name="Gunawardena J."/>
            <person name="Chu W."/>
            <person name="Stover N.A."/>
            <person name="Gregory B.D."/>
            <person name="Nowacki M."/>
            <person name="Derisi J."/>
            <person name="Roy S.W."/>
            <person name="Marshall W.F."/>
            <person name="Sood P."/>
        </authorList>
    </citation>
    <scope>NUCLEOTIDE SEQUENCE [LARGE SCALE GENOMIC DNA]</scope>
    <source>
        <strain evidence="1">WM001</strain>
    </source>
</reference>
<name>A0A1R2BPW1_9CILI</name>
<dbReference type="Gene3D" id="1.25.40.20">
    <property type="entry name" value="Ankyrin repeat-containing domain"/>
    <property type="match status" value="1"/>
</dbReference>
<dbReference type="EMBL" id="MPUH01000504">
    <property type="protein sequence ID" value="OMJ78774.1"/>
    <property type="molecule type" value="Genomic_DNA"/>
</dbReference>
<gene>
    <name evidence="1" type="ORF">SteCoe_21348</name>
</gene>